<feature type="domain" description="Tyr recombinase" evidence="5">
    <location>
        <begin position="96"/>
        <end position="269"/>
    </location>
</feature>
<dbReference type="InterPro" id="IPR004107">
    <property type="entry name" value="Integrase_SAM-like_N"/>
</dbReference>
<name>A0A0N8HA73_9BACT</name>
<keyword evidence="2" id="KW-0229">DNA integration</keyword>
<keyword evidence="3" id="KW-0238">DNA-binding</keyword>
<evidence type="ECO:0000313" key="6">
    <source>
        <dbReference type="EMBL" id="KPM49372.1"/>
    </source>
</evidence>
<comment type="caution">
    <text evidence="6">The sequence shown here is derived from an EMBL/GenBank/DDBJ whole genome shotgun (WGS) entry which is preliminary data.</text>
</comment>
<accession>A0A0N8HA73</accession>
<dbReference type="InterPro" id="IPR050090">
    <property type="entry name" value="Tyrosine_recombinase_XerCD"/>
</dbReference>
<proteinExistence type="inferred from homology"/>
<dbReference type="InterPro" id="IPR010998">
    <property type="entry name" value="Integrase_recombinase_N"/>
</dbReference>
<dbReference type="Gene3D" id="1.10.150.130">
    <property type="match status" value="1"/>
</dbReference>
<reference evidence="6 7" key="1">
    <citation type="submission" date="2015-07" db="EMBL/GenBank/DDBJ databases">
        <title>The draft genome sequence of Leadbetterella sp. JN14-9.</title>
        <authorList>
            <person name="Liu Y."/>
            <person name="Du J."/>
            <person name="Shao Z."/>
        </authorList>
    </citation>
    <scope>NUCLEOTIDE SEQUENCE [LARGE SCALE GENOMIC DNA]</scope>
    <source>
        <strain evidence="6 7">JN14-9</strain>
    </source>
</reference>
<evidence type="ECO:0000256" key="4">
    <source>
        <dbReference type="ARBA" id="ARBA00023172"/>
    </source>
</evidence>
<keyword evidence="4" id="KW-0233">DNA recombination</keyword>
<dbReference type="Pfam" id="PF13495">
    <property type="entry name" value="Phage_int_SAM_4"/>
    <property type="match status" value="1"/>
</dbReference>
<comment type="similarity">
    <text evidence="1">Belongs to the 'phage' integrase family.</text>
</comment>
<protein>
    <submittedName>
        <fullName evidence="6">Integrase</fullName>
    </submittedName>
</protein>
<evidence type="ECO:0000256" key="1">
    <source>
        <dbReference type="ARBA" id="ARBA00008857"/>
    </source>
</evidence>
<dbReference type="InterPro" id="IPR011010">
    <property type="entry name" value="DNA_brk_join_enz"/>
</dbReference>
<dbReference type="Proteomes" id="UP000050454">
    <property type="component" value="Unassembled WGS sequence"/>
</dbReference>
<organism evidence="6 7">
    <name type="scientific">Jiulongibacter sediminis</name>
    <dbReference type="NCBI Taxonomy" id="1605367"/>
    <lineage>
        <taxon>Bacteria</taxon>
        <taxon>Pseudomonadati</taxon>
        <taxon>Bacteroidota</taxon>
        <taxon>Cytophagia</taxon>
        <taxon>Cytophagales</taxon>
        <taxon>Leadbetterellaceae</taxon>
        <taxon>Jiulongibacter</taxon>
    </lineage>
</organism>
<dbReference type="GO" id="GO:0003677">
    <property type="term" value="F:DNA binding"/>
    <property type="evidence" value="ECO:0007669"/>
    <property type="project" value="UniProtKB-KW"/>
</dbReference>
<evidence type="ECO:0000256" key="3">
    <source>
        <dbReference type="ARBA" id="ARBA00023125"/>
    </source>
</evidence>
<dbReference type="Pfam" id="PF00589">
    <property type="entry name" value="Phage_integrase"/>
    <property type="match status" value="1"/>
</dbReference>
<dbReference type="RefSeq" id="WP_055143559.1">
    <property type="nucleotide sequence ID" value="NZ_JXSZ01000005.1"/>
</dbReference>
<dbReference type="GO" id="GO:0006310">
    <property type="term" value="P:DNA recombination"/>
    <property type="evidence" value="ECO:0007669"/>
    <property type="project" value="UniProtKB-KW"/>
</dbReference>
<evidence type="ECO:0000259" key="5">
    <source>
        <dbReference type="PROSITE" id="PS51898"/>
    </source>
</evidence>
<evidence type="ECO:0000313" key="7">
    <source>
        <dbReference type="Proteomes" id="UP000050454"/>
    </source>
</evidence>
<dbReference type="AlphaFoldDB" id="A0A0N8HA73"/>
<keyword evidence="7" id="KW-1185">Reference proteome</keyword>
<dbReference type="PANTHER" id="PTHR30349:SF41">
    <property type="entry name" value="INTEGRASE_RECOMBINASE PROTEIN MJ0367-RELATED"/>
    <property type="match status" value="1"/>
</dbReference>
<dbReference type="PANTHER" id="PTHR30349">
    <property type="entry name" value="PHAGE INTEGRASE-RELATED"/>
    <property type="match status" value="1"/>
</dbReference>
<dbReference type="InterPro" id="IPR002104">
    <property type="entry name" value="Integrase_catalytic"/>
</dbReference>
<dbReference type="GO" id="GO:0015074">
    <property type="term" value="P:DNA integration"/>
    <property type="evidence" value="ECO:0007669"/>
    <property type="project" value="UniProtKB-KW"/>
</dbReference>
<gene>
    <name evidence="6" type="ORF">AFM12_01770</name>
</gene>
<dbReference type="InterPro" id="IPR013762">
    <property type="entry name" value="Integrase-like_cat_sf"/>
</dbReference>
<dbReference type="SUPFAM" id="SSF56349">
    <property type="entry name" value="DNA breaking-rejoining enzymes"/>
    <property type="match status" value="1"/>
</dbReference>
<dbReference type="EMBL" id="LGTQ01000005">
    <property type="protein sequence ID" value="KPM49372.1"/>
    <property type="molecule type" value="Genomic_DNA"/>
</dbReference>
<dbReference type="PROSITE" id="PS51898">
    <property type="entry name" value="TYR_RECOMBINASE"/>
    <property type="match status" value="1"/>
</dbReference>
<dbReference type="Gene3D" id="1.10.443.10">
    <property type="entry name" value="Intergrase catalytic core"/>
    <property type="match status" value="1"/>
</dbReference>
<sequence length="286" mass="33015">MTHLIERFTEYMKSGRYNSQTVVAYRNAIFVFYNAVRDMPQSKITDEFIGNYLKELTEKKDKNEAIQAGKALKLFYEVIFNRKLGIKSTGEAKEQKLPDILTKEEIKKILYAVTNIKHKAVLLLIYNTGLRISEAIHLKVNDLDLNKGVIKIWNKGHKDYRELSLAPNIIDYIKRYYVKEKPDDILFPGEKGTPYSSRNVQLFFQSALKKAGLSDKNATVHTLRHSYAVHALEAGMDIHLLQYILGHKFLQTTAIYNQLANIDLTKLRNPIQDINLNEGELNFSLY</sequence>
<dbReference type="STRING" id="1605367.AFM12_01770"/>
<evidence type="ECO:0000256" key="2">
    <source>
        <dbReference type="ARBA" id="ARBA00022908"/>
    </source>
</evidence>
<dbReference type="OrthoDB" id="9801717at2"/>